<accession>A0A6L2KGI8</accession>
<dbReference type="EMBL" id="BKCJ010002445">
    <property type="protein sequence ID" value="GEU48603.1"/>
    <property type="molecule type" value="Genomic_DNA"/>
</dbReference>
<evidence type="ECO:0000313" key="2">
    <source>
        <dbReference type="EMBL" id="GEU48603.1"/>
    </source>
</evidence>
<feature type="compositionally biased region" description="Acidic residues" evidence="1">
    <location>
        <begin position="963"/>
        <end position="974"/>
    </location>
</feature>
<reference evidence="2" key="1">
    <citation type="journal article" date="2019" name="Sci. Rep.">
        <title>Draft genome of Tanacetum cinerariifolium, the natural source of mosquito coil.</title>
        <authorList>
            <person name="Yamashiro T."/>
            <person name="Shiraishi A."/>
            <person name="Satake H."/>
            <person name="Nakayama K."/>
        </authorList>
    </citation>
    <scope>NUCLEOTIDE SEQUENCE</scope>
</reference>
<protein>
    <submittedName>
        <fullName evidence="2">Uncharacterized protein</fullName>
    </submittedName>
</protein>
<organism evidence="2">
    <name type="scientific">Tanacetum cinerariifolium</name>
    <name type="common">Dalmatian daisy</name>
    <name type="synonym">Chrysanthemum cinerariifolium</name>
    <dbReference type="NCBI Taxonomy" id="118510"/>
    <lineage>
        <taxon>Eukaryota</taxon>
        <taxon>Viridiplantae</taxon>
        <taxon>Streptophyta</taxon>
        <taxon>Embryophyta</taxon>
        <taxon>Tracheophyta</taxon>
        <taxon>Spermatophyta</taxon>
        <taxon>Magnoliopsida</taxon>
        <taxon>eudicotyledons</taxon>
        <taxon>Gunneridae</taxon>
        <taxon>Pentapetalae</taxon>
        <taxon>asterids</taxon>
        <taxon>campanulids</taxon>
        <taxon>Asterales</taxon>
        <taxon>Asteraceae</taxon>
        <taxon>Asteroideae</taxon>
        <taxon>Anthemideae</taxon>
        <taxon>Anthemidinae</taxon>
        <taxon>Tanacetum</taxon>
    </lineage>
</organism>
<gene>
    <name evidence="2" type="ORF">Tci_020581</name>
</gene>
<name>A0A6L2KGI8_TANCI</name>
<dbReference type="AlphaFoldDB" id="A0A6L2KGI8"/>
<feature type="compositionally biased region" description="Basic and acidic residues" evidence="1">
    <location>
        <begin position="1204"/>
        <end position="1219"/>
    </location>
</feature>
<sequence>SVNAQLEVKVLTRSSHSSRTSYAVAADLSEMELKKILIEKMEGNKSILRSDEQRNLYKALVDAYEADKTILDSYGETIILKRRRDDDDDDQDEGPFVGSDRWSKRRREGKEPESASAPLETATRSAGRGSCTSLIELEYHLEEAYKATTDQLDWVNPEGQQYPHNLLQPLSLIPDNRGRRVIPFAHFINNDLECLRGGASSRKYTTSVRKTKAADYGQIKWIEDLVPRTMWIQEPIDYDKHALWGVSHWGRKRHSYKHLDWITVRRDDDKLYKFKEGDFKRLHLQDIEDMLLLLVQGKLSNLTVEERFAFNVSLGMFTRSIVIQRRVEDLQLGAESYQKRLNLTKLDTYRSDLKRREAYTAYSNPRGFIYQNKDKKNRLMRIDELYKFSDGTLNDVRNALDDRLKGIRMQYLPQTIWRKGAWKSLLEEDCVRGSSGCCKGPYDSSYVVPIFKEKSSDEDDDAVDADDERKETKDEERFDPIVQTPENSNDEGDDDASLGLNISDEEGQDAKDDGDELYRDININLEEFVGVISIVTSMLNPSPDASTDSLFKTTPWVDVQASTTVAPLTLTALTLPPPTIPTISEVPQAPTPPTTTPITFLQDLLNFSSLFRFDHRLKTLKANFSEFVQTNQFAGAVSSILKIVERYMDQQMNEAVKVAVQIQSNRLRDEAQAENEEFLNNLDENIQKIIKENLYKALVDDYESDKIILDTYGDTVTLKRRRDDADKDEEPSVGSDRGSKRRREGKELESTSAPKEKATKTTGKSTQGSKSYQKTASESAPAEEPIQTTQDLEEPSHQEFEIGADDDQPIVEASQNHEWFQQEKKPPTPDHTLTPELLAGPTYELMKGSCKSFVNLEFFLKEVYKETTDQLDWNDPEGQRYPHNLLKPLLLIPNSQGRRVNPFDHFINNDITYAGNPVKEILLKLFIHKEETKDEESFDPIVQTPKNSNDKGDDDASLGLNIGDEEGQDAKDDDDELYRDININLEGRDVQMTDVHTTQEFKDTHVTLTPTTPRVDVQASTTVAPLTLTAPNLPPPNIPTISKVPQAPTPPTTTPSTFLQDLPNFSSIVERYMDQRMNEAVKVVVQIQSNRLRDEAQAENEEFLNNIDENIQKIIKEQVKEQVKVQVSKILPKIEKTVNEQLEDEVLTRSSNSSKTSYAVAADQSEIIVDTYGDTVTLKRHRDVADKDEEPSVGSDQGSKRRREGKEPELTSAPKEKATKTTSKSTQGSKSYQKTTSESAPAEEPIQTT</sequence>
<feature type="region of interest" description="Disordered" evidence="1">
    <location>
        <begin position="1180"/>
        <end position="1249"/>
    </location>
</feature>
<comment type="caution">
    <text evidence="2">The sequence shown here is derived from an EMBL/GenBank/DDBJ whole genome shotgun (WGS) entry which is preliminary data.</text>
</comment>
<feature type="region of interest" description="Disordered" evidence="1">
    <location>
        <begin position="84"/>
        <end position="127"/>
    </location>
</feature>
<feature type="non-terminal residue" evidence="2">
    <location>
        <position position="1"/>
    </location>
</feature>
<feature type="compositionally biased region" description="Low complexity" evidence="1">
    <location>
        <begin position="1220"/>
        <end position="1237"/>
    </location>
</feature>
<feature type="region of interest" description="Disordered" evidence="1">
    <location>
        <begin position="453"/>
        <end position="514"/>
    </location>
</feature>
<feature type="compositionally biased region" description="Low complexity" evidence="1">
    <location>
        <begin position="760"/>
        <end position="771"/>
    </location>
</feature>
<feature type="compositionally biased region" description="Acidic residues" evidence="1">
    <location>
        <begin position="456"/>
        <end position="466"/>
    </location>
</feature>
<feature type="compositionally biased region" description="Basic and acidic residues" evidence="1">
    <location>
        <begin position="467"/>
        <end position="479"/>
    </location>
</feature>
<proteinExistence type="predicted"/>
<feature type="compositionally biased region" description="Basic and acidic residues" evidence="1">
    <location>
        <begin position="744"/>
        <end position="759"/>
    </location>
</feature>
<feature type="region of interest" description="Disordered" evidence="1">
    <location>
        <begin position="934"/>
        <end position="974"/>
    </location>
</feature>
<feature type="region of interest" description="Disordered" evidence="1">
    <location>
        <begin position="722"/>
        <end position="796"/>
    </location>
</feature>
<evidence type="ECO:0000256" key="1">
    <source>
        <dbReference type="SAM" id="MobiDB-lite"/>
    </source>
</evidence>